<feature type="compositionally biased region" description="Pro residues" evidence="1">
    <location>
        <begin position="1"/>
        <end position="10"/>
    </location>
</feature>
<evidence type="ECO:0000256" key="1">
    <source>
        <dbReference type="SAM" id="MobiDB-lite"/>
    </source>
</evidence>
<organism evidence="2 3">
    <name type="scientific">Panicum virgatum</name>
    <name type="common">Blackwell switchgrass</name>
    <dbReference type="NCBI Taxonomy" id="38727"/>
    <lineage>
        <taxon>Eukaryota</taxon>
        <taxon>Viridiplantae</taxon>
        <taxon>Streptophyta</taxon>
        <taxon>Embryophyta</taxon>
        <taxon>Tracheophyta</taxon>
        <taxon>Spermatophyta</taxon>
        <taxon>Magnoliopsida</taxon>
        <taxon>Liliopsida</taxon>
        <taxon>Poales</taxon>
        <taxon>Poaceae</taxon>
        <taxon>PACMAD clade</taxon>
        <taxon>Panicoideae</taxon>
        <taxon>Panicodae</taxon>
        <taxon>Paniceae</taxon>
        <taxon>Panicinae</taxon>
        <taxon>Panicum</taxon>
        <taxon>Panicum sect. Hiantes</taxon>
    </lineage>
</organism>
<gene>
    <name evidence="2" type="ORF">PVAP13_3NG177519</name>
</gene>
<feature type="compositionally biased region" description="Pro residues" evidence="1">
    <location>
        <begin position="40"/>
        <end position="54"/>
    </location>
</feature>
<feature type="compositionally biased region" description="Low complexity" evidence="1">
    <location>
        <begin position="55"/>
        <end position="73"/>
    </location>
</feature>
<accession>A0A8T0U8A4</accession>
<keyword evidence="3" id="KW-1185">Reference proteome</keyword>
<dbReference type="Proteomes" id="UP000823388">
    <property type="component" value="Chromosome 3N"/>
</dbReference>
<comment type="caution">
    <text evidence="2">The sequence shown here is derived from an EMBL/GenBank/DDBJ whole genome shotgun (WGS) entry which is preliminary data.</text>
</comment>
<proteinExistence type="predicted"/>
<protein>
    <submittedName>
        <fullName evidence="2">Uncharacterized protein</fullName>
    </submittedName>
</protein>
<evidence type="ECO:0000313" key="3">
    <source>
        <dbReference type="Proteomes" id="UP000823388"/>
    </source>
</evidence>
<evidence type="ECO:0000313" key="2">
    <source>
        <dbReference type="EMBL" id="KAG2616954.1"/>
    </source>
</evidence>
<reference evidence="2" key="1">
    <citation type="submission" date="2020-05" db="EMBL/GenBank/DDBJ databases">
        <title>WGS assembly of Panicum virgatum.</title>
        <authorList>
            <person name="Lovell J.T."/>
            <person name="Jenkins J."/>
            <person name="Shu S."/>
            <person name="Juenger T.E."/>
            <person name="Schmutz J."/>
        </authorList>
    </citation>
    <scope>NUCLEOTIDE SEQUENCE</scope>
    <source>
        <strain evidence="2">AP13</strain>
    </source>
</reference>
<feature type="compositionally biased region" description="Low complexity" evidence="1">
    <location>
        <begin position="83"/>
        <end position="92"/>
    </location>
</feature>
<sequence>MLKPTPPSPKAPTDHGPTFGGHRPPPATALRRPLRSAGHHPPPTTPSPKPPFPKAPTSGGRRAPPATALRRPPSSTCLGIRGGPNRLRGPLRHPAPSPPAARRWEGHCA</sequence>
<feature type="region of interest" description="Disordered" evidence="1">
    <location>
        <begin position="1"/>
        <end position="109"/>
    </location>
</feature>
<dbReference type="EMBL" id="CM029042">
    <property type="protein sequence ID" value="KAG2616954.1"/>
    <property type="molecule type" value="Genomic_DNA"/>
</dbReference>
<dbReference type="AlphaFoldDB" id="A0A8T0U8A4"/>
<name>A0A8T0U8A4_PANVG</name>